<evidence type="ECO:0008006" key="4">
    <source>
        <dbReference type="Google" id="ProtNLM"/>
    </source>
</evidence>
<protein>
    <recommendedName>
        <fullName evidence="4">Camp independent regulatory protein</fullName>
    </recommendedName>
</protein>
<keyword evidence="3" id="KW-1185">Reference proteome</keyword>
<evidence type="ECO:0000256" key="1">
    <source>
        <dbReference type="SAM" id="MobiDB-lite"/>
    </source>
</evidence>
<dbReference type="GO" id="GO:0003677">
    <property type="term" value="F:DNA binding"/>
    <property type="evidence" value="ECO:0007669"/>
    <property type="project" value="TreeGrafter"/>
</dbReference>
<reference evidence="2" key="1">
    <citation type="journal article" date="2020" name="Nat. Commun.">
        <title>Large-scale genome sequencing of mycorrhizal fungi provides insights into the early evolution of symbiotic traits.</title>
        <authorList>
            <person name="Miyauchi S."/>
            <person name="Kiss E."/>
            <person name="Kuo A."/>
            <person name="Drula E."/>
            <person name="Kohler A."/>
            <person name="Sanchez-Garcia M."/>
            <person name="Morin E."/>
            <person name="Andreopoulos B."/>
            <person name="Barry K.W."/>
            <person name="Bonito G."/>
            <person name="Buee M."/>
            <person name="Carver A."/>
            <person name="Chen C."/>
            <person name="Cichocki N."/>
            <person name="Clum A."/>
            <person name="Culley D."/>
            <person name="Crous P.W."/>
            <person name="Fauchery L."/>
            <person name="Girlanda M."/>
            <person name="Hayes R.D."/>
            <person name="Keri Z."/>
            <person name="LaButti K."/>
            <person name="Lipzen A."/>
            <person name="Lombard V."/>
            <person name="Magnuson J."/>
            <person name="Maillard F."/>
            <person name="Murat C."/>
            <person name="Nolan M."/>
            <person name="Ohm R.A."/>
            <person name="Pangilinan J."/>
            <person name="Pereira M.F."/>
            <person name="Perotto S."/>
            <person name="Peter M."/>
            <person name="Pfister S."/>
            <person name="Riley R."/>
            <person name="Sitrit Y."/>
            <person name="Stielow J.B."/>
            <person name="Szollosi G."/>
            <person name="Zifcakova L."/>
            <person name="Stursova M."/>
            <person name="Spatafora J.W."/>
            <person name="Tedersoo L."/>
            <person name="Vaario L.M."/>
            <person name="Yamada A."/>
            <person name="Yan M."/>
            <person name="Wang P."/>
            <person name="Xu J."/>
            <person name="Bruns T."/>
            <person name="Baldrian P."/>
            <person name="Vilgalys R."/>
            <person name="Dunand C."/>
            <person name="Henrissat B."/>
            <person name="Grigoriev I.V."/>
            <person name="Hibbett D."/>
            <person name="Nagy L.G."/>
            <person name="Martin F.M."/>
        </authorList>
    </citation>
    <scope>NUCLEOTIDE SEQUENCE</scope>
    <source>
        <strain evidence="2">UP504</strain>
    </source>
</reference>
<feature type="region of interest" description="Disordered" evidence="1">
    <location>
        <begin position="232"/>
        <end position="261"/>
    </location>
</feature>
<dbReference type="Pfam" id="PF09729">
    <property type="entry name" value="Gti1_Pac2"/>
    <property type="match status" value="1"/>
</dbReference>
<comment type="caution">
    <text evidence="2">The sequence shown here is derived from an EMBL/GenBank/DDBJ whole genome shotgun (WGS) entry which is preliminary data.</text>
</comment>
<dbReference type="InterPro" id="IPR018608">
    <property type="entry name" value="Gti1/Pac2"/>
</dbReference>
<dbReference type="PANTHER" id="PTHR28027:SF2">
    <property type="entry name" value="TRANSCRIPTIONAL REGULATOR MIT1"/>
    <property type="match status" value="1"/>
</dbReference>
<gene>
    <name evidence="2" type="ORF">BS47DRAFT_1347114</name>
</gene>
<accession>A0A9P6ASE5</accession>
<evidence type="ECO:0000313" key="3">
    <source>
        <dbReference type="Proteomes" id="UP000886523"/>
    </source>
</evidence>
<organism evidence="2 3">
    <name type="scientific">Hydnum rufescens UP504</name>
    <dbReference type="NCBI Taxonomy" id="1448309"/>
    <lineage>
        <taxon>Eukaryota</taxon>
        <taxon>Fungi</taxon>
        <taxon>Dikarya</taxon>
        <taxon>Basidiomycota</taxon>
        <taxon>Agaricomycotina</taxon>
        <taxon>Agaricomycetes</taxon>
        <taxon>Cantharellales</taxon>
        <taxon>Hydnaceae</taxon>
        <taxon>Hydnum</taxon>
    </lineage>
</organism>
<dbReference type="Proteomes" id="UP000886523">
    <property type="component" value="Unassembled WGS sequence"/>
</dbReference>
<evidence type="ECO:0000313" key="2">
    <source>
        <dbReference type="EMBL" id="KAF9511093.1"/>
    </source>
</evidence>
<sequence>METSAQNPTHPNLRVTTSADARDILYLVECGWLHPVKRRPDDAEKARIGHGSVFVWLDGAKGETGLERWTDGRQWAGSRRRKPRLTKSTYTARRNTTDDDGSLWHLIAYYYSSQVETLNTVLSIPEFAECVSSMAHGYFVSSRKDKSRKVKEIPPPVKTVPYSIKYGLNSPTSPMSAPPIIQVHQAHASRSPTIPTSPNHNVLTEPHYTPPFQHSGKLTRTPVTRPQLSVSVLSPKGRHQDQGRPPWFSGNDPVRADDSRPAPPKIYAKVFAHDYHHLPGPEDVIRDGGGVHGCYSSPSPSSPGGLSPVSSDYSPFGGSDELVMIPLGGRIPRDVKRPHAHREMFSVRHESLTLPTIADMDLGSLAHDFAYLGPGRLPEDEKALQKLSGSWPSCF</sequence>
<name>A0A9P6ASE5_9AGAM</name>
<dbReference type="PANTHER" id="PTHR28027">
    <property type="entry name" value="TRANSCRIPTIONAL REGULATOR MIT1"/>
    <property type="match status" value="1"/>
</dbReference>
<dbReference type="AlphaFoldDB" id="A0A9P6ASE5"/>
<dbReference type="EMBL" id="MU129005">
    <property type="protein sequence ID" value="KAF9511093.1"/>
    <property type="molecule type" value="Genomic_DNA"/>
</dbReference>
<proteinExistence type="predicted"/>